<protein>
    <submittedName>
        <fullName evidence="9">Glycosyltransferase family 4 protein</fullName>
    </submittedName>
</protein>
<dbReference type="GO" id="GO:0046872">
    <property type="term" value="F:metal ion binding"/>
    <property type="evidence" value="ECO:0007669"/>
    <property type="project" value="UniProtKB-KW"/>
</dbReference>
<dbReference type="EMBL" id="SMTK01000001">
    <property type="protein sequence ID" value="TDK27602.1"/>
    <property type="molecule type" value="Genomic_DNA"/>
</dbReference>
<feature type="transmembrane region" description="Helical" evidence="8">
    <location>
        <begin position="303"/>
        <end position="324"/>
    </location>
</feature>
<comment type="cofactor">
    <cofactor evidence="7">
        <name>Mg(2+)</name>
        <dbReference type="ChEBI" id="CHEBI:18420"/>
    </cofactor>
</comment>
<evidence type="ECO:0000313" key="10">
    <source>
        <dbReference type="Proteomes" id="UP000295411"/>
    </source>
</evidence>
<keyword evidence="2" id="KW-1003">Cell membrane</keyword>
<gene>
    <name evidence="9" type="ORF">E2F48_00190</name>
</gene>
<evidence type="ECO:0000256" key="1">
    <source>
        <dbReference type="ARBA" id="ARBA00004651"/>
    </source>
</evidence>
<comment type="subcellular location">
    <subcellularLocation>
        <location evidence="1">Cell membrane</location>
        <topology evidence="1">Multi-pass membrane protein</topology>
    </subcellularLocation>
</comment>
<keyword evidence="6 8" id="KW-0472">Membrane</keyword>
<feature type="transmembrane region" description="Helical" evidence="8">
    <location>
        <begin position="131"/>
        <end position="148"/>
    </location>
</feature>
<keyword evidence="3 9" id="KW-0808">Transferase</keyword>
<name>A0A4R5U1Y6_9MICC</name>
<dbReference type="GO" id="GO:0005886">
    <property type="term" value="C:plasma membrane"/>
    <property type="evidence" value="ECO:0007669"/>
    <property type="project" value="UniProtKB-SubCell"/>
</dbReference>
<dbReference type="Proteomes" id="UP000295411">
    <property type="component" value="Unassembled WGS sequence"/>
</dbReference>
<accession>A0A4R5U1Y6</accession>
<feature type="transmembrane region" description="Helical" evidence="8">
    <location>
        <begin position="69"/>
        <end position="96"/>
    </location>
</feature>
<feature type="transmembrane region" description="Helical" evidence="8">
    <location>
        <begin position="25"/>
        <end position="48"/>
    </location>
</feature>
<dbReference type="CDD" id="cd06854">
    <property type="entry name" value="GT_WbpL_WbcO_like"/>
    <property type="match status" value="1"/>
</dbReference>
<evidence type="ECO:0000256" key="3">
    <source>
        <dbReference type="ARBA" id="ARBA00022679"/>
    </source>
</evidence>
<feature type="transmembrane region" description="Helical" evidence="8">
    <location>
        <begin position="102"/>
        <end position="119"/>
    </location>
</feature>
<keyword evidence="7" id="KW-0460">Magnesium</keyword>
<dbReference type="GO" id="GO:0016780">
    <property type="term" value="F:phosphotransferase activity, for other substituted phosphate groups"/>
    <property type="evidence" value="ECO:0007669"/>
    <property type="project" value="InterPro"/>
</dbReference>
<dbReference type="GO" id="GO:0071555">
    <property type="term" value="P:cell wall organization"/>
    <property type="evidence" value="ECO:0007669"/>
    <property type="project" value="TreeGrafter"/>
</dbReference>
<evidence type="ECO:0000256" key="6">
    <source>
        <dbReference type="ARBA" id="ARBA00023136"/>
    </source>
</evidence>
<dbReference type="InterPro" id="IPR000715">
    <property type="entry name" value="Glycosyl_transferase_4"/>
</dbReference>
<comment type="caution">
    <text evidence="9">The sequence shown here is derived from an EMBL/GenBank/DDBJ whole genome shotgun (WGS) entry which is preliminary data.</text>
</comment>
<dbReference type="Pfam" id="PF00953">
    <property type="entry name" value="Glycos_transf_4"/>
    <property type="match status" value="1"/>
</dbReference>
<evidence type="ECO:0000256" key="8">
    <source>
        <dbReference type="SAM" id="Phobius"/>
    </source>
</evidence>
<dbReference type="GO" id="GO:0009103">
    <property type="term" value="P:lipopolysaccharide biosynthetic process"/>
    <property type="evidence" value="ECO:0007669"/>
    <property type="project" value="TreeGrafter"/>
</dbReference>
<feature type="binding site" evidence="7">
    <location>
        <position position="171"/>
    </location>
    <ligand>
        <name>Mg(2+)</name>
        <dbReference type="ChEBI" id="CHEBI:18420"/>
    </ligand>
</feature>
<evidence type="ECO:0000256" key="4">
    <source>
        <dbReference type="ARBA" id="ARBA00022692"/>
    </source>
</evidence>
<feature type="binding site" evidence="7">
    <location>
        <position position="231"/>
    </location>
    <ligand>
        <name>Mg(2+)</name>
        <dbReference type="ChEBI" id="CHEBI:18420"/>
    </ligand>
</feature>
<evidence type="ECO:0000256" key="7">
    <source>
        <dbReference type="PIRSR" id="PIRSR600715-1"/>
    </source>
</evidence>
<evidence type="ECO:0000313" key="9">
    <source>
        <dbReference type="EMBL" id="TDK27602.1"/>
    </source>
</evidence>
<organism evidence="9 10">
    <name type="scientific">Arthrobacter crusticola</name>
    <dbReference type="NCBI Taxonomy" id="2547960"/>
    <lineage>
        <taxon>Bacteria</taxon>
        <taxon>Bacillati</taxon>
        <taxon>Actinomycetota</taxon>
        <taxon>Actinomycetes</taxon>
        <taxon>Micrococcales</taxon>
        <taxon>Micrococcaceae</taxon>
        <taxon>Arthrobacter</taxon>
    </lineage>
</organism>
<feature type="transmembrane region" description="Helical" evidence="8">
    <location>
        <begin position="179"/>
        <end position="196"/>
    </location>
</feature>
<keyword evidence="5 8" id="KW-1133">Transmembrane helix</keyword>
<proteinExistence type="predicted"/>
<feature type="transmembrane region" description="Helical" evidence="8">
    <location>
        <begin position="330"/>
        <end position="353"/>
    </location>
</feature>
<feature type="transmembrane region" description="Helical" evidence="8">
    <location>
        <begin position="202"/>
        <end position="220"/>
    </location>
</feature>
<dbReference type="AlphaFoldDB" id="A0A4R5U1Y6"/>
<reference evidence="9 10" key="1">
    <citation type="submission" date="2019-03" db="EMBL/GenBank/DDBJ databases">
        <title>Arthrobacter sp. nov., an bacterium isolated from biocrust in Mu Us Desert.</title>
        <authorList>
            <person name="Lixiong L."/>
        </authorList>
    </citation>
    <scope>NUCLEOTIDE SEQUENCE [LARGE SCALE GENOMIC DNA]</scope>
    <source>
        <strain evidence="9 10">SLN-3</strain>
    </source>
</reference>
<keyword evidence="4 8" id="KW-0812">Transmembrane</keyword>
<dbReference type="PANTHER" id="PTHR22926">
    <property type="entry name" value="PHOSPHO-N-ACETYLMURAMOYL-PENTAPEPTIDE-TRANSFERASE"/>
    <property type="match status" value="1"/>
</dbReference>
<sequence>MEEPRLLHRGGAGRLPEDPPGQGPLVSVLLVLVAGAAFAVSAVLPFVVKPFLGRLGVLDVPNDRSSHTTVVIRGMGIAVAGGITVGLVLALLTGLVAVDRSLLLIILAMLGAAAVLGWIEDLRGVSILTRAGLQLLIGALGTAALAAAIGQSYWWVPVGAVAVAAYINAANFMDGINGISGMHGAVVGVFYAIGGVLSGQQWLTVTGVVIAMAFLAFLPWNLGRGFVFLGDVGSYLLGASIAATAVTGLLAGVYLEYLLSPVLIYLADTFTTFLRRARRGERLYASHRSHVYQRLTDTGLGHVQVALLVTLSSALTGAAGFAVANAQAPVAVAGSLFAAVVVALYVNSPRIFAARAARRRVRRTA</sequence>
<keyword evidence="7" id="KW-0479">Metal-binding</keyword>
<dbReference type="OrthoDB" id="9783652at2"/>
<dbReference type="PANTHER" id="PTHR22926:SF3">
    <property type="entry name" value="UNDECAPRENYL-PHOSPHATE ALPHA-N-ACETYLGLUCOSAMINYL 1-PHOSPHATE TRANSFERASE"/>
    <property type="match status" value="1"/>
</dbReference>
<dbReference type="GO" id="GO:0044038">
    <property type="term" value="P:cell wall macromolecule biosynthetic process"/>
    <property type="evidence" value="ECO:0007669"/>
    <property type="project" value="TreeGrafter"/>
</dbReference>
<keyword evidence="10" id="KW-1185">Reference proteome</keyword>
<evidence type="ECO:0000256" key="2">
    <source>
        <dbReference type="ARBA" id="ARBA00022475"/>
    </source>
</evidence>
<evidence type="ECO:0000256" key="5">
    <source>
        <dbReference type="ARBA" id="ARBA00022989"/>
    </source>
</evidence>